<comment type="function">
    <text evidence="13">The RuvA-RuvB-RuvC complex processes Holliday junction (HJ) DNA during genetic recombination and DNA repair. Endonuclease that resolves HJ intermediates. Cleaves cruciform DNA by making single-stranded nicks across the HJ at symmetrical positions within the homologous arms, yielding a 5'-phosphate and a 3'-hydroxyl group; requires a central core of homology in the junction. The consensus cleavage sequence is 5'-(A/T)TT(C/G)-3'. Cleavage occurs on the 3'-side of the TT dinucleotide at the point of strand exchange. HJ branch migration catalyzed by RuvA-RuvB allows RuvC to scan DNA until it finds its consensus sequence, where it cleaves and resolves the cruciform DNA.</text>
</comment>
<keyword evidence="4 13" id="KW-0479">Metal-binding</keyword>
<dbReference type="STRING" id="1802205.A3C58_02070"/>
<feature type="binding site" evidence="13">
    <location>
        <position position="76"/>
    </location>
    <ligand>
        <name>Mg(2+)</name>
        <dbReference type="ChEBI" id="CHEBI:18420"/>
        <label>2</label>
    </ligand>
</feature>
<dbReference type="GO" id="GO:0048476">
    <property type="term" value="C:Holliday junction resolvase complex"/>
    <property type="evidence" value="ECO:0007669"/>
    <property type="project" value="UniProtKB-UniRule"/>
</dbReference>
<dbReference type="Gene3D" id="3.30.420.10">
    <property type="entry name" value="Ribonuclease H-like superfamily/Ribonuclease H"/>
    <property type="match status" value="1"/>
</dbReference>
<dbReference type="NCBIfam" id="TIGR00228">
    <property type="entry name" value="ruvC"/>
    <property type="match status" value="1"/>
</dbReference>
<dbReference type="NCBIfam" id="NF000711">
    <property type="entry name" value="PRK00039.2-1"/>
    <property type="match status" value="1"/>
</dbReference>
<feature type="active site" evidence="13">
    <location>
        <position position="155"/>
    </location>
</feature>
<evidence type="ECO:0000256" key="3">
    <source>
        <dbReference type="ARBA" id="ARBA00022722"/>
    </source>
</evidence>
<gene>
    <name evidence="13" type="primary">ruvC</name>
    <name evidence="15" type="ORF">A3C58_02070</name>
</gene>
<dbReference type="GO" id="GO:0000287">
    <property type="term" value="F:magnesium ion binding"/>
    <property type="evidence" value="ECO:0007669"/>
    <property type="project" value="UniProtKB-UniRule"/>
</dbReference>
<evidence type="ECO:0000256" key="13">
    <source>
        <dbReference type="HAMAP-Rule" id="MF_00034"/>
    </source>
</evidence>
<dbReference type="PANTHER" id="PTHR30194:SF3">
    <property type="entry name" value="CROSSOVER JUNCTION ENDODEOXYRIBONUCLEASE RUVC"/>
    <property type="match status" value="1"/>
</dbReference>
<evidence type="ECO:0000313" key="15">
    <source>
        <dbReference type="EMBL" id="OGZ67516.1"/>
    </source>
</evidence>
<reference evidence="15 16" key="1">
    <citation type="journal article" date="2016" name="Nat. Commun.">
        <title>Thousands of microbial genomes shed light on interconnected biogeochemical processes in an aquifer system.</title>
        <authorList>
            <person name="Anantharaman K."/>
            <person name="Brown C.T."/>
            <person name="Hug L.A."/>
            <person name="Sharon I."/>
            <person name="Castelle C.J."/>
            <person name="Probst A.J."/>
            <person name="Thomas B.C."/>
            <person name="Singh A."/>
            <person name="Wilkins M.J."/>
            <person name="Karaoz U."/>
            <person name="Brodie E.L."/>
            <person name="Williams K.H."/>
            <person name="Hubbard S.S."/>
            <person name="Banfield J.F."/>
        </authorList>
    </citation>
    <scope>NUCLEOTIDE SEQUENCE [LARGE SCALE GENOMIC DNA]</scope>
</reference>
<comment type="cofactor">
    <cofactor evidence="13">
        <name>Mg(2+)</name>
        <dbReference type="ChEBI" id="CHEBI:18420"/>
    </cofactor>
    <text evidence="13">Binds 2 Mg(2+) ion per subunit.</text>
</comment>
<dbReference type="PANTHER" id="PTHR30194">
    <property type="entry name" value="CROSSOVER JUNCTION ENDODEOXYRIBONUCLEASE RUVC"/>
    <property type="match status" value="1"/>
</dbReference>
<comment type="similarity">
    <text evidence="1 13">Belongs to the RuvC family.</text>
</comment>
<dbReference type="InterPro" id="IPR012337">
    <property type="entry name" value="RNaseH-like_sf"/>
</dbReference>
<feature type="binding site" evidence="13">
    <location>
        <position position="7"/>
    </location>
    <ligand>
        <name>Mg(2+)</name>
        <dbReference type="ChEBI" id="CHEBI:18420"/>
        <label>1</label>
    </ligand>
</feature>
<evidence type="ECO:0000256" key="11">
    <source>
        <dbReference type="ARBA" id="ARBA00023204"/>
    </source>
</evidence>
<dbReference type="Pfam" id="PF02075">
    <property type="entry name" value="RuvC"/>
    <property type="match status" value="1"/>
</dbReference>
<dbReference type="InterPro" id="IPR036397">
    <property type="entry name" value="RNaseH_sf"/>
</dbReference>
<keyword evidence="3 13" id="KW-0540">Nuclease</keyword>
<dbReference type="GO" id="GO:0008821">
    <property type="term" value="F:crossover junction DNA endonuclease activity"/>
    <property type="evidence" value="ECO:0007669"/>
    <property type="project" value="UniProtKB-UniRule"/>
</dbReference>
<dbReference type="GO" id="GO:0003677">
    <property type="term" value="F:DNA binding"/>
    <property type="evidence" value="ECO:0007669"/>
    <property type="project" value="UniProtKB-KW"/>
</dbReference>
<keyword evidence="8 13" id="KW-0460">Magnesium</keyword>
<feature type="active site" evidence="13">
    <location>
        <position position="7"/>
    </location>
</feature>
<accession>A0A1G2HY66</accession>
<dbReference type="SUPFAM" id="SSF53098">
    <property type="entry name" value="Ribonuclease H-like"/>
    <property type="match status" value="1"/>
</dbReference>
<evidence type="ECO:0000256" key="10">
    <source>
        <dbReference type="ARBA" id="ARBA00023172"/>
    </source>
</evidence>
<proteinExistence type="inferred from homology"/>
<keyword evidence="10 13" id="KW-0233">DNA recombination</keyword>
<evidence type="ECO:0000256" key="14">
    <source>
        <dbReference type="NCBIfam" id="TIGR00228"/>
    </source>
</evidence>
<evidence type="ECO:0000256" key="1">
    <source>
        <dbReference type="ARBA" id="ARBA00009518"/>
    </source>
</evidence>
<feature type="binding site" evidence="13">
    <location>
        <position position="155"/>
    </location>
    <ligand>
        <name>Mg(2+)</name>
        <dbReference type="ChEBI" id="CHEBI:18420"/>
        <label>1</label>
    </ligand>
</feature>
<dbReference type="PRINTS" id="PR00696">
    <property type="entry name" value="RSOLVASERUVC"/>
</dbReference>
<protein>
    <recommendedName>
        <fullName evidence="13 14">Crossover junction endodeoxyribonuclease RuvC</fullName>
        <ecNumber evidence="13 14">3.1.21.10</ecNumber>
    </recommendedName>
    <alternativeName>
        <fullName evidence="13">Holliday junction nuclease RuvC</fullName>
    </alternativeName>
    <alternativeName>
        <fullName evidence="13">Holliday junction resolvase RuvC</fullName>
    </alternativeName>
</protein>
<keyword evidence="7 13" id="KW-0378">Hydrolase</keyword>
<dbReference type="CDD" id="cd16962">
    <property type="entry name" value="RuvC"/>
    <property type="match status" value="1"/>
</dbReference>
<keyword evidence="9 13" id="KW-0238">DNA-binding</keyword>
<dbReference type="EMBL" id="MHOR01000007">
    <property type="protein sequence ID" value="OGZ67516.1"/>
    <property type="molecule type" value="Genomic_DNA"/>
</dbReference>
<dbReference type="GO" id="GO:0006281">
    <property type="term" value="P:DNA repair"/>
    <property type="evidence" value="ECO:0007669"/>
    <property type="project" value="UniProtKB-UniRule"/>
</dbReference>
<dbReference type="AlphaFoldDB" id="A0A1G2HY66"/>
<evidence type="ECO:0000313" key="16">
    <source>
        <dbReference type="Proteomes" id="UP000178380"/>
    </source>
</evidence>
<organism evidence="15 16">
    <name type="scientific">Candidatus Staskawiczbacteria bacterium RIFCSPHIGHO2_02_FULL_34_10</name>
    <dbReference type="NCBI Taxonomy" id="1802205"/>
    <lineage>
        <taxon>Bacteria</taxon>
        <taxon>Candidatus Staskawicziibacteriota</taxon>
    </lineage>
</organism>
<evidence type="ECO:0000256" key="8">
    <source>
        <dbReference type="ARBA" id="ARBA00022842"/>
    </source>
</evidence>
<comment type="subcellular location">
    <subcellularLocation>
        <location evidence="13">Cytoplasm</location>
    </subcellularLocation>
</comment>
<dbReference type="EC" id="3.1.21.10" evidence="13 14"/>
<comment type="subunit">
    <text evidence="13">Homodimer which binds Holliday junction (HJ) DNA. The HJ becomes 2-fold symmetrical on binding to RuvC with unstacked arms; it has a different conformation from HJ DNA in complex with RuvA. In the full resolvosome a probable DNA-RuvA(4)-RuvB(12)-RuvC(2) complex forms which resolves the HJ.</text>
</comment>
<evidence type="ECO:0000256" key="12">
    <source>
        <dbReference type="ARBA" id="ARBA00029354"/>
    </source>
</evidence>
<dbReference type="GO" id="GO:0005737">
    <property type="term" value="C:cytoplasm"/>
    <property type="evidence" value="ECO:0007669"/>
    <property type="project" value="UniProtKB-SubCell"/>
</dbReference>
<keyword evidence="11 13" id="KW-0234">DNA repair</keyword>
<dbReference type="InterPro" id="IPR002176">
    <property type="entry name" value="X-over_junc_endoDNase_RuvC"/>
</dbReference>
<keyword evidence="2 13" id="KW-0963">Cytoplasm</keyword>
<feature type="active site" evidence="13">
    <location>
        <position position="76"/>
    </location>
</feature>
<name>A0A1G2HY66_9BACT</name>
<keyword evidence="6 13" id="KW-0227">DNA damage</keyword>
<keyword evidence="5 13" id="KW-0255">Endonuclease</keyword>
<evidence type="ECO:0000256" key="7">
    <source>
        <dbReference type="ARBA" id="ARBA00022801"/>
    </source>
</evidence>
<evidence type="ECO:0000256" key="5">
    <source>
        <dbReference type="ARBA" id="ARBA00022759"/>
    </source>
</evidence>
<comment type="caution">
    <text evidence="15">The sequence shown here is derived from an EMBL/GenBank/DDBJ whole genome shotgun (WGS) entry which is preliminary data.</text>
</comment>
<dbReference type="GO" id="GO:0006310">
    <property type="term" value="P:DNA recombination"/>
    <property type="evidence" value="ECO:0007669"/>
    <property type="project" value="UniProtKB-UniRule"/>
</dbReference>
<evidence type="ECO:0000256" key="6">
    <source>
        <dbReference type="ARBA" id="ARBA00022763"/>
    </source>
</evidence>
<evidence type="ECO:0000256" key="2">
    <source>
        <dbReference type="ARBA" id="ARBA00022490"/>
    </source>
</evidence>
<comment type="catalytic activity">
    <reaction evidence="12 13">
        <text>Endonucleolytic cleavage at a junction such as a reciprocal single-stranded crossover between two homologous DNA duplexes (Holliday junction).</text>
        <dbReference type="EC" id="3.1.21.10"/>
    </reaction>
</comment>
<dbReference type="HAMAP" id="MF_00034">
    <property type="entry name" value="RuvC"/>
    <property type="match status" value="1"/>
</dbReference>
<evidence type="ECO:0000256" key="4">
    <source>
        <dbReference type="ARBA" id="ARBA00022723"/>
    </source>
</evidence>
<dbReference type="Proteomes" id="UP000178380">
    <property type="component" value="Unassembled WGS sequence"/>
</dbReference>
<sequence>MIIIGIDPGIAITGYGIISTKKAKHLRQDRNEKPKVIDFGCIITNKSDSMGERLKIIHQQVNILIEKHKPDVVSIESLYFFKNLKTAIPVSQAKGVILLSAAKSNISICEFTPLQVKMTVVGFGKAEKRQVQEMTKQLLDLSSFNLKEKNRKKDDAFDALGIALCAFLKDFTL</sequence>
<evidence type="ECO:0000256" key="9">
    <source>
        <dbReference type="ARBA" id="ARBA00023125"/>
    </source>
</evidence>
<dbReference type="FunFam" id="3.30.420.10:FF:000002">
    <property type="entry name" value="Crossover junction endodeoxyribonuclease RuvC"/>
    <property type="match status" value="1"/>
</dbReference>